<dbReference type="InterPro" id="IPR017930">
    <property type="entry name" value="Myb_dom"/>
</dbReference>
<proteinExistence type="evidence at transcript level"/>
<dbReference type="FunFam" id="1.10.10.60:FF:000344">
    <property type="entry name" value="Transcription factor MYB44"/>
    <property type="match status" value="1"/>
</dbReference>
<organism evidence="10">
    <name type="scientific">Rehmannia glutinosa</name>
    <name type="common">Chinese foxglove</name>
    <dbReference type="NCBI Taxonomy" id="99300"/>
    <lineage>
        <taxon>Eukaryota</taxon>
        <taxon>Viridiplantae</taxon>
        <taxon>Streptophyta</taxon>
        <taxon>Embryophyta</taxon>
        <taxon>Tracheophyta</taxon>
        <taxon>Spermatophyta</taxon>
        <taxon>Magnoliopsida</taxon>
        <taxon>eudicotyledons</taxon>
        <taxon>Gunneridae</taxon>
        <taxon>Pentapetalae</taxon>
        <taxon>asterids</taxon>
        <taxon>lamiids</taxon>
        <taxon>Lamiales</taxon>
        <taxon>Orobanchaceae</taxon>
        <taxon>Rehmannieae</taxon>
        <taxon>Rehmannia</taxon>
    </lineage>
</organism>
<keyword evidence="2" id="KW-0677">Repeat</keyword>
<dbReference type="GO" id="GO:0000981">
    <property type="term" value="F:DNA-binding transcription factor activity, RNA polymerase II-specific"/>
    <property type="evidence" value="ECO:0007669"/>
    <property type="project" value="TreeGrafter"/>
</dbReference>
<feature type="domain" description="HTH myb-type" evidence="9">
    <location>
        <begin position="8"/>
        <end position="62"/>
    </location>
</feature>
<dbReference type="PROSITE" id="PS50090">
    <property type="entry name" value="MYB_LIKE"/>
    <property type="match status" value="2"/>
</dbReference>
<dbReference type="Pfam" id="PF00249">
    <property type="entry name" value="Myb_DNA-binding"/>
    <property type="match status" value="2"/>
</dbReference>
<evidence type="ECO:0000256" key="2">
    <source>
        <dbReference type="ARBA" id="ARBA00022737"/>
    </source>
</evidence>
<evidence type="ECO:0000259" key="9">
    <source>
        <dbReference type="PROSITE" id="PS51294"/>
    </source>
</evidence>
<evidence type="ECO:0000259" key="8">
    <source>
        <dbReference type="PROSITE" id="PS50090"/>
    </source>
</evidence>
<dbReference type="InterPro" id="IPR009057">
    <property type="entry name" value="Homeodomain-like_sf"/>
</dbReference>
<evidence type="ECO:0000256" key="1">
    <source>
        <dbReference type="ARBA" id="ARBA00004123"/>
    </source>
</evidence>
<keyword evidence="5" id="KW-0804">Transcription</keyword>
<dbReference type="FunFam" id="1.10.10.60:FF:000060">
    <property type="entry name" value="MYB transcription factor"/>
    <property type="match status" value="1"/>
</dbReference>
<dbReference type="SMART" id="SM00717">
    <property type="entry name" value="SANT"/>
    <property type="match status" value="2"/>
</dbReference>
<name>A0A0K1SBK4_REHGL</name>
<dbReference type="AlphaFoldDB" id="A0A0K1SBK4"/>
<keyword evidence="3" id="KW-0805">Transcription regulation</keyword>
<dbReference type="EMBL" id="KR780096">
    <property type="protein sequence ID" value="AKV71959.1"/>
    <property type="molecule type" value="mRNA"/>
</dbReference>
<dbReference type="PROSITE" id="PS51294">
    <property type="entry name" value="HTH_MYB"/>
    <property type="match status" value="2"/>
</dbReference>
<feature type="compositionally biased region" description="Basic and acidic residues" evidence="7">
    <location>
        <begin position="120"/>
        <end position="135"/>
    </location>
</feature>
<protein>
    <submittedName>
        <fullName evidence="10">R2R3-MYB protein</fullName>
    </submittedName>
</protein>
<dbReference type="InterPro" id="IPR001005">
    <property type="entry name" value="SANT/Myb"/>
</dbReference>
<evidence type="ECO:0000256" key="3">
    <source>
        <dbReference type="ARBA" id="ARBA00023015"/>
    </source>
</evidence>
<reference evidence="10" key="1">
    <citation type="journal article" date="2015" name="Int. J. Mol. Sci.">
        <title>Identification and Characterization of 40 Isolated Rehmannia glutinosa MYB Family Genes and Their Expression Profiles in Response to Shading and Continuous Cropping.</title>
        <authorList>
            <person name="Wang F."/>
            <person name="Suo Y."/>
            <person name="Wei H."/>
            <person name="Li M."/>
            <person name="Xie C."/>
            <person name="Wang L."/>
            <person name="Chen X."/>
            <person name="Zhang Z."/>
        </authorList>
    </citation>
    <scope>NUCLEOTIDE SEQUENCE</scope>
</reference>
<comment type="subcellular location">
    <subcellularLocation>
        <location evidence="1">Nucleus</location>
    </subcellularLocation>
</comment>
<dbReference type="InterPro" id="IPR050560">
    <property type="entry name" value="MYB_TF"/>
</dbReference>
<keyword evidence="4" id="KW-0238">DNA-binding</keyword>
<dbReference type="PANTHER" id="PTHR45614:SF124">
    <property type="entry name" value="OS03G0424300 PROTEIN"/>
    <property type="match status" value="1"/>
</dbReference>
<keyword evidence="6" id="KW-0539">Nucleus</keyword>
<feature type="region of interest" description="Disordered" evidence="7">
    <location>
        <begin position="111"/>
        <end position="163"/>
    </location>
</feature>
<feature type="domain" description="HTH myb-type" evidence="9">
    <location>
        <begin position="64"/>
        <end position="113"/>
    </location>
</feature>
<accession>A0A0K1SBK4</accession>
<dbReference type="Gene3D" id="1.10.10.60">
    <property type="entry name" value="Homeodomain-like"/>
    <property type="match status" value="2"/>
</dbReference>
<feature type="domain" description="Myb-like" evidence="8">
    <location>
        <begin position="59"/>
        <end position="109"/>
    </location>
</feature>
<dbReference type="GO" id="GO:0005634">
    <property type="term" value="C:nucleus"/>
    <property type="evidence" value="ECO:0007669"/>
    <property type="project" value="UniProtKB-SubCell"/>
</dbReference>
<evidence type="ECO:0000256" key="6">
    <source>
        <dbReference type="ARBA" id="ARBA00023242"/>
    </source>
</evidence>
<evidence type="ECO:0000256" key="4">
    <source>
        <dbReference type="ARBA" id="ARBA00023125"/>
    </source>
</evidence>
<dbReference type="CDD" id="cd00167">
    <property type="entry name" value="SANT"/>
    <property type="match status" value="2"/>
</dbReference>
<dbReference type="PANTHER" id="PTHR45614">
    <property type="entry name" value="MYB PROTEIN-RELATED"/>
    <property type="match status" value="1"/>
</dbReference>
<evidence type="ECO:0000256" key="5">
    <source>
        <dbReference type="ARBA" id="ARBA00023163"/>
    </source>
</evidence>
<dbReference type="GO" id="GO:0000978">
    <property type="term" value="F:RNA polymerase II cis-regulatory region sequence-specific DNA binding"/>
    <property type="evidence" value="ECO:0007669"/>
    <property type="project" value="TreeGrafter"/>
</dbReference>
<sequence>MAAGDEVPGKIKGPWSPEEDALLKKLVQKHGAKNWSVISMSIKGRSGKSCRLRWCNQLSPEVEHRPFTAEEDEIILKAHAKYGNKWATISKLLNGRTDNAVKNHWNSTLKRKFTGDGGGGEERPAQVLRRDDRGDVSTAMRNRLSSSTESLSRSDSDSGESDENVNIYFPVKRNAWLETPAESPPPAVAADLEETDCDQLTALTLSLPGTASDTSAKVTGAKESLSNLKAYLTRGRSSVSSRYSIPAAPEMEDDAKKKTASLDPDLIAVMQDMIKTEVRNYLSEHKEINMPGFKRTGISKLKD</sequence>
<evidence type="ECO:0000256" key="7">
    <source>
        <dbReference type="SAM" id="MobiDB-lite"/>
    </source>
</evidence>
<evidence type="ECO:0000313" key="10">
    <source>
        <dbReference type="EMBL" id="AKV71959.1"/>
    </source>
</evidence>
<feature type="domain" description="Myb-like" evidence="8">
    <location>
        <begin position="7"/>
        <end position="58"/>
    </location>
</feature>
<dbReference type="SUPFAM" id="SSF46689">
    <property type="entry name" value="Homeodomain-like"/>
    <property type="match status" value="1"/>
</dbReference>
<gene>
    <name evidence="10" type="primary">MYB20</name>
</gene>